<dbReference type="Pfam" id="PF00437">
    <property type="entry name" value="T2SSE"/>
    <property type="match status" value="1"/>
</dbReference>
<comment type="caution">
    <text evidence="5">The sequence shown here is derived from an EMBL/GenBank/DDBJ whole genome shotgun (WGS) entry which is preliminary data.</text>
</comment>
<dbReference type="InterPro" id="IPR007831">
    <property type="entry name" value="T2SS_GspE_N"/>
</dbReference>
<reference evidence="5 6" key="1">
    <citation type="submission" date="2018-07" db="EMBL/GenBank/DDBJ databases">
        <title>Comparative genomics of the Candidatus Parilichlamydiaceae reveals evidence of convergent evolution and genome reduction in the phylum Chlamydiae.</title>
        <authorList>
            <person name="Taylor-Brown A."/>
            <person name="Polkinghorne A."/>
        </authorList>
    </citation>
    <scope>NUCLEOTIDE SEQUENCE [LARGE SCALE GENOMIC DNA]</scope>
    <source>
        <strain evidence="5 6">Hat2</strain>
    </source>
</reference>
<dbReference type="InterPro" id="IPR003593">
    <property type="entry name" value="AAA+_ATPase"/>
</dbReference>
<keyword evidence="3" id="KW-0067">ATP-binding</keyword>
<dbReference type="GO" id="GO:0016887">
    <property type="term" value="F:ATP hydrolysis activity"/>
    <property type="evidence" value="ECO:0007669"/>
    <property type="project" value="TreeGrafter"/>
</dbReference>
<feature type="domain" description="Bacterial type II secretion system protein E" evidence="4">
    <location>
        <begin position="317"/>
        <end position="331"/>
    </location>
</feature>
<protein>
    <submittedName>
        <fullName evidence="5">Type IV fimbrial assembly, ATPase PilB</fullName>
    </submittedName>
</protein>
<dbReference type="InterPro" id="IPR027417">
    <property type="entry name" value="P-loop_NTPase"/>
</dbReference>
<dbReference type="InterPro" id="IPR037257">
    <property type="entry name" value="T2SS_E_N_sf"/>
</dbReference>
<accession>A0A369KB77</accession>
<dbReference type="GO" id="GO:0005524">
    <property type="term" value="F:ATP binding"/>
    <property type="evidence" value="ECO:0007669"/>
    <property type="project" value="UniProtKB-KW"/>
</dbReference>
<gene>
    <name evidence="5" type="ORF">HAT2_00730</name>
</gene>
<dbReference type="SMART" id="SM00382">
    <property type="entry name" value="AAA"/>
    <property type="match status" value="1"/>
</dbReference>
<dbReference type="OrthoDB" id="9808272at2"/>
<evidence type="ECO:0000256" key="1">
    <source>
        <dbReference type="ARBA" id="ARBA00006611"/>
    </source>
</evidence>
<evidence type="ECO:0000256" key="2">
    <source>
        <dbReference type="ARBA" id="ARBA00022741"/>
    </source>
</evidence>
<dbReference type="FunFam" id="3.40.50.300:FF:000398">
    <property type="entry name" value="Type IV pilus assembly ATPase PilB"/>
    <property type="match status" value="1"/>
</dbReference>
<dbReference type="Pfam" id="PF05157">
    <property type="entry name" value="MshEN"/>
    <property type="match status" value="1"/>
</dbReference>
<dbReference type="FunFam" id="3.30.450.90:FF:000001">
    <property type="entry name" value="Type II secretion system ATPase GspE"/>
    <property type="match status" value="1"/>
</dbReference>
<dbReference type="Gene3D" id="3.40.50.300">
    <property type="entry name" value="P-loop containing nucleotide triphosphate hydrolases"/>
    <property type="match status" value="1"/>
</dbReference>
<evidence type="ECO:0000313" key="5">
    <source>
        <dbReference type="EMBL" id="RDB31168.1"/>
    </source>
</evidence>
<dbReference type="Gene3D" id="3.30.450.90">
    <property type="match status" value="1"/>
</dbReference>
<evidence type="ECO:0000259" key="4">
    <source>
        <dbReference type="PROSITE" id="PS00662"/>
    </source>
</evidence>
<sequence length="497" mass="55722">MKKEFPEGLDEELIRALPYSFAKKNLILPFKRQGEAVLALVADPNNLDAIEEASWLLGVSIRAEGFDPQLLSEKINAVYEGQKSRTSELIAHIEEQEPFDPEEVPLDLLENKESSPIVALLNEILKEAIQQGASDIHFDPLEDHLQIRYRIDGLLHTRHQPATEFQSQLITRIKVLAKLDIAERRLPQDGRVKMIYGGREIDFRISTTPVIHGERIVMRILDRQNINLGLDRIGMPPHILELFRDKLATPEGIILVTGPTGSGKTTTLYSAISDLVSPKVNIMTIEDPVEYKVQGVAQIQVVPKIDFTFARGLRQILRQDPDIIMVGEIRDVETAIIAVQAALTGHLVLSTLHTNDAPSAVIRLRDMGIEPYLISSSLVGVIGQRLVRKLCDCKLGRKPTEEECRLLAPNIPEKIFSPQECSHCFQSGYKGRIGLYEWMLSSPEVCRGITEQVDSTSLKEIALRGGYRPLYEHGLDLVREGWTTLSEVLRVSKSSKT</sequence>
<dbReference type="PANTHER" id="PTHR30258:SF2">
    <property type="entry name" value="COMG OPERON PROTEIN 1"/>
    <property type="match status" value="1"/>
</dbReference>
<evidence type="ECO:0000313" key="6">
    <source>
        <dbReference type="Proteomes" id="UP000253816"/>
    </source>
</evidence>
<organism evidence="5 6">
    <name type="scientific">Candidatus Similichlamydia laticola</name>
    <dbReference type="NCBI Taxonomy" id="2170265"/>
    <lineage>
        <taxon>Bacteria</taxon>
        <taxon>Pseudomonadati</taxon>
        <taxon>Chlamydiota</taxon>
        <taxon>Chlamydiia</taxon>
        <taxon>Parachlamydiales</taxon>
        <taxon>Candidatus Parilichlamydiaceae</taxon>
        <taxon>Candidatus Similichlamydia</taxon>
    </lineage>
</organism>
<dbReference type="PROSITE" id="PS00662">
    <property type="entry name" value="T2SP_E"/>
    <property type="match status" value="1"/>
</dbReference>
<proteinExistence type="inferred from homology"/>
<keyword evidence="2" id="KW-0547">Nucleotide-binding</keyword>
<dbReference type="SUPFAM" id="SSF160246">
    <property type="entry name" value="EspE N-terminal domain-like"/>
    <property type="match status" value="1"/>
</dbReference>
<dbReference type="PANTHER" id="PTHR30258">
    <property type="entry name" value="TYPE II SECRETION SYSTEM PROTEIN GSPE-RELATED"/>
    <property type="match status" value="1"/>
</dbReference>
<dbReference type="GO" id="GO:0005886">
    <property type="term" value="C:plasma membrane"/>
    <property type="evidence" value="ECO:0007669"/>
    <property type="project" value="TreeGrafter"/>
</dbReference>
<dbReference type="InterPro" id="IPR001482">
    <property type="entry name" value="T2SS/T4SS_dom"/>
</dbReference>
<comment type="similarity">
    <text evidence="1">Belongs to the GSP E family.</text>
</comment>
<keyword evidence="6" id="KW-1185">Reference proteome</keyword>
<dbReference type="Proteomes" id="UP000253816">
    <property type="component" value="Unassembled WGS sequence"/>
</dbReference>
<dbReference type="SUPFAM" id="SSF52540">
    <property type="entry name" value="P-loop containing nucleoside triphosphate hydrolases"/>
    <property type="match status" value="1"/>
</dbReference>
<dbReference type="AlphaFoldDB" id="A0A369KB77"/>
<dbReference type="EMBL" id="QQBG01000028">
    <property type="protein sequence ID" value="RDB31168.1"/>
    <property type="molecule type" value="Genomic_DNA"/>
</dbReference>
<dbReference type="CDD" id="cd01129">
    <property type="entry name" value="PulE-GspE-like"/>
    <property type="match status" value="1"/>
</dbReference>
<evidence type="ECO:0000256" key="3">
    <source>
        <dbReference type="ARBA" id="ARBA00022840"/>
    </source>
</evidence>
<dbReference type="Gene3D" id="3.30.300.160">
    <property type="entry name" value="Type II secretion system, protein E, N-terminal domain"/>
    <property type="match status" value="1"/>
</dbReference>
<name>A0A369KB77_9BACT</name>